<dbReference type="EMBL" id="AFVQ02000081">
    <property type="protein sequence ID" value="KLI02696.1"/>
    <property type="molecule type" value="Genomic_DNA"/>
</dbReference>
<dbReference type="InterPro" id="IPR000073">
    <property type="entry name" value="AB_hydrolase_1"/>
</dbReference>
<dbReference type="EC" id="4.2.99.20" evidence="3"/>
<dbReference type="InterPro" id="IPR022485">
    <property type="entry name" value="SHCHC_synthase_MenH"/>
</dbReference>
<dbReference type="PANTHER" id="PTHR42916">
    <property type="entry name" value="2-SUCCINYL-5-ENOLPYRUVYL-6-HYDROXY-3-CYCLOHEXENE-1-CARBOXYLATE SYNTHASE"/>
    <property type="match status" value="1"/>
</dbReference>
<evidence type="ECO:0000313" key="6">
    <source>
        <dbReference type="Proteomes" id="UP000035553"/>
    </source>
</evidence>
<accession>A0A0U1QQ00</accession>
<dbReference type="STRING" id="1069536.SINU_06685"/>
<evidence type="ECO:0000256" key="3">
    <source>
        <dbReference type="HAMAP-Rule" id="MF_01660"/>
    </source>
</evidence>
<dbReference type="AlphaFoldDB" id="A0A0U1QQ00"/>
<keyword evidence="2 3" id="KW-0456">Lyase</keyword>
<organism evidence="5 6">
    <name type="scientific">Sporolactobacillus inulinus CASD</name>
    <dbReference type="NCBI Taxonomy" id="1069536"/>
    <lineage>
        <taxon>Bacteria</taxon>
        <taxon>Bacillati</taxon>
        <taxon>Bacillota</taxon>
        <taxon>Bacilli</taxon>
        <taxon>Bacillales</taxon>
        <taxon>Sporolactobacillaceae</taxon>
        <taxon>Sporolactobacillus</taxon>
    </lineage>
</organism>
<dbReference type="InterPro" id="IPR000639">
    <property type="entry name" value="Epox_hydrolase-like"/>
</dbReference>
<keyword evidence="1 3" id="KW-0474">Menaquinone biosynthesis</keyword>
<comment type="catalytic activity">
    <reaction evidence="3">
        <text>5-enolpyruvoyl-6-hydroxy-2-succinyl-cyclohex-3-ene-1-carboxylate = (1R,6R)-6-hydroxy-2-succinyl-cyclohexa-2,4-diene-1-carboxylate + pyruvate</text>
        <dbReference type="Rhea" id="RHEA:25597"/>
        <dbReference type="ChEBI" id="CHEBI:15361"/>
        <dbReference type="ChEBI" id="CHEBI:58689"/>
        <dbReference type="ChEBI" id="CHEBI:58818"/>
        <dbReference type="EC" id="4.2.99.20"/>
    </reaction>
</comment>
<dbReference type="Proteomes" id="UP000035553">
    <property type="component" value="Unassembled WGS sequence"/>
</dbReference>
<sequence length="279" mass="30990">MKIKLRGVDYHYEQTGFGTPVLLLHGFTGSSTTWRFLEKEAAEQKIRLIAVDIIGHGLTECPERPNRYAITEAAKDLAALLDVLKLDAIHLVGYSMGGRLALSFSCMFAERVRTLTLESASPGLKTETERQRRRDRDAHLAARIRNYGLLSFVNDWENIPLFASQKDLPKTVRSSLRDQRLANSEHGLAGSLIGMGTGAQPSWWTQLATLHVPTLLITGARDRKFCTIASEMEQALPLAEWCVVPNAGHAVHLEKPEPFKSALVSFIHRFSASAEEGRA</sequence>
<dbReference type="GO" id="GO:0070205">
    <property type="term" value="F:2-succinyl-6-hydroxy-2,4-cyclohexadiene-1-carboxylate synthase activity"/>
    <property type="evidence" value="ECO:0007669"/>
    <property type="project" value="UniProtKB-UniRule"/>
</dbReference>
<dbReference type="PANTHER" id="PTHR42916:SF1">
    <property type="entry name" value="PROTEIN PHYLLO, CHLOROPLASTIC"/>
    <property type="match status" value="1"/>
</dbReference>
<dbReference type="HAMAP" id="MF_01660">
    <property type="entry name" value="MenH"/>
    <property type="match status" value="1"/>
</dbReference>
<dbReference type="Gene3D" id="3.40.50.1820">
    <property type="entry name" value="alpha/beta hydrolase"/>
    <property type="match status" value="1"/>
</dbReference>
<evidence type="ECO:0000256" key="2">
    <source>
        <dbReference type="ARBA" id="ARBA00023239"/>
    </source>
</evidence>
<protein>
    <recommendedName>
        <fullName evidence="3">Putative 2-succinyl-6-hydroxy-2,4-cyclohexadiene-1-carboxylate synthase</fullName>
        <shortName evidence="3">SHCHC synthase</shortName>
        <ecNumber evidence="3">4.2.99.20</ecNumber>
    </recommendedName>
</protein>
<proteinExistence type="inferred from homology"/>
<comment type="caution">
    <text evidence="5">The sequence shown here is derived from an EMBL/GenBank/DDBJ whole genome shotgun (WGS) entry which is preliminary data.</text>
</comment>
<dbReference type="OrthoDB" id="9808398at2"/>
<evidence type="ECO:0000259" key="4">
    <source>
        <dbReference type="Pfam" id="PF00561"/>
    </source>
</evidence>
<dbReference type="UniPathway" id="UPA00079"/>
<gene>
    <name evidence="3" type="primary">menH</name>
    <name evidence="5" type="ORF">SINU_06685</name>
</gene>
<dbReference type="GO" id="GO:0009234">
    <property type="term" value="P:menaquinone biosynthetic process"/>
    <property type="evidence" value="ECO:0007669"/>
    <property type="project" value="UniProtKB-UniRule"/>
</dbReference>
<evidence type="ECO:0000313" key="5">
    <source>
        <dbReference type="EMBL" id="KLI02696.1"/>
    </source>
</evidence>
<keyword evidence="6" id="KW-1185">Reference proteome</keyword>
<dbReference type="NCBIfam" id="TIGR03695">
    <property type="entry name" value="menH_SHCHC"/>
    <property type="match status" value="1"/>
</dbReference>
<evidence type="ECO:0000256" key="1">
    <source>
        <dbReference type="ARBA" id="ARBA00022428"/>
    </source>
</evidence>
<feature type="domain" description="AB hydrolase-1" evidence="4">
    <location>
        <begin position="20"/>
        <end position="256"/>
    </location>
</feature>
<reference evidence="5 6" key="1">
    <citation type="journal article" date="2011" name="J. Bacteriol.">
        <title>Draft genome sequence of Sporolactobacillus inulinus strain CASD, an efficient D-lactic acid-producing bacterium with high-concentration lactate tolerance capability.</title>
        <authorList>
            <person name="Yu B."/>
            <person name="Su F."/>
            <person name="Wang L."/>
            <person name="Xu K."/>
            <person name="Zhao B."/>
            <person name="Xu P."/>
        </authorList>
    </citation>
    <scope>NUCLEOTIDE SEQUENCE [LARGE SCALE GENOMIC DNA]</scope>
    <source>
        <strain evidence="5 6">CASD</strain>
    </source>
</reference>
<dbReference type="PRINTS" id="PR00111">
    <property type="entry name" value="ABHYDROLASE"/>
</dbReference>
<dbReference type="SUPFAM" id="SSF53474">
    <property type="entry name" value="alpha/beta-Hydrolases"/>
    <property type="match status" value="1"/>
</dbReference>
<comment type="similarity">
    <text evidence="3">Belongs to the AB hydrolase superfamily. MenH family.</text>
</comment>
<dbReference type="PRINTS" id="PR00412">
    <property type="entry name" value="EPOXHYDRLASE"/>
</dbReference>
<dbReference type="RefSeq" id="WP_010024137.1">
    <property type="nucleotide sequence ID" value="NZ_AFVQ02000081.1"/>
</dbReference>
<comment type="function">
    <text evidence="3">Catalyzes a proton abstraction reaction that results in 2,5-elimination of pyruvate from 2-succinyl-5-enolpyruvyl-6-hydroxy-3-cyclohexene-1-carboxylate (SEPHCHC) and the formation of 2-succinyl-6-hydroxy-2,4-cyclohexadiene-1-carboxylate (SHCHC).</text>
</comment>
<dbReference type="Pfam" id="PF00561">
    <property type="entry name" value="Abhydrolase_1"/>
    <property type="match status" value="1"/>
</dbReference>
<name>A0A0U1QQ00_9BACL</name>
<dbReference type="UniPathway" id="UPA01057">
    <property type="reaction ID" value="UER00900"/>
</dbReference>
<comment type="pathway">
    <text evidence="3">Quinol/quinone metabolism; 1,4-dihydroxy-2-naphthoate biosynthesis; 1,4-dihydroxy-2-naphthoate from chorismate: step 3/7.</text>
</comment>
<comment type="subunit">
    <text evidence="3">Monomer.</text>
</comment>
<comment type="pathway">
    <text evidence="3">Quinol/quinone metabolism; menaquinone biosynthesis.</text>
</comment>
<dbReference type="InterPro" id="IPR029058">
    <property type="entry name" value="AB_hydrolase_fold"/>
</dbReference>